<dbReference type="InterPro" id="IPR036852">
    <property type="entry name" value="Peptidase_S8/S53_dom_sf"/>
</dbReference>
<evidence type="ECO:0000256" key="5">
    <source>
        <dbReference type="ARBA" id="ARBA00022692"/>
    </source>
</evidence>
<evidence type="ECO:0000256" key="6">
    <source>
        <dbReference type="ARBA" id="ARBA00022801"/>
    </source>
</evidence>
<name>A0ABS5AHY4_9PSEU</name>
<organism evidence="16 17">
    <name type="scientific">Crossiella equi</name>
    <dbReference type="NCBI Taxonomy" id="130796"/>
    <lineage>
        <taxon>Bacteria</taxon>
        <taxon>Bacillati</taxon>
        <taxon>Actinomycetota</taxon>
        <taxon>Actinomycetes</taxon>
        <taxon>Pseudonocardiales</taxon>
        <taxon>Pseudonocardiaceae</taxon>
        <taxon>Crossiella</taxon>
    </lineage>
</organism>
<dbReference type="InterPro" id="IPR000209">
    <property type="entry name" value="Peptidase_S8/S53_dom"/>
</dbReference>
<keyword evidence="14" id="KW-0732">Signal</keyword>
<dbReference type="PANTHER" id="PTHR43806:SF11">
    <property type="entry name" value="CEREVISIN-RELATED"/>
    <property type="match status" value="1"/>
</dbReference>
<evidence type="ECO:0000256" key="14">
    <source>
        <dbReference type="SAM" id="SignalP"/>
    </source>
</evidence>
<dbReference type="PROSITE" id="PS00138">
    <property type="entry name" value="SUBTILASE_SER"/>
    <property type="match status" value="1"/>
</dbReference>
<feature type="transmembrane region" description="Helical" evidence="13">
    <location>
        <begin position="431"/>
        <end position="455"/>
    </location>
</feature>
<keyword evidence="17" id="KW-1185">Reference proteome</keyword>
<dbReference type="RefSeq" id="WP_245372850.1">
    <property type="nucleotide sequence ID" value="NZ_JAGIOO010000001.1"/>
</dbReference>
<proteinExistence type="inferred from homology"/>
<dbReference type="InterPro" id="IPR023834">
    <property type="entry name" value="T7SS_pept_S8A_mycosin"/>
</dbReference>
<keyword evidence="8 13" id="KW-1133">Transmembrane helix</keyword>
<dbReference type="Proteomes" id="UP001519363">
    <property type="component" value="Unassembled WGS sequence"/>
</dbReference>
<evidence type="ECO:0000256" key="11">
    <source>
        <dbReference type="RuleBase" id="RU003355"/>
    </source>
</evidence>
<dbReference type="PROSITE" id="PS00136">
    <property type="entry name" value="SUBTILASE_ASP"/>
    <property type="match status" value="1"/>
</dbReference>
<keyword evidence="9 13" id="KW-0472">Membrane</keyword>
<dbReference type="InterPro" id="IPR050131">
    <property type="entry name" value="Peptidase_S8_subtilisin-like"/>
</dbReference>
<dbReference type="PROSITE" id="PS00137">
    <property type="entry name" value="SUBTILASE_HIS"/>
    <property type="match status" value="1"/>
</dbReference>
<dbReference type="InterPro" id="IPR023827">
    <property type="entry name" value="Peptidase_S8_Asp-AS"/>
</dbReference>
<feature type="domain" description="Peptidase S8/S53" evidence="15">
    <location>
        <begin position="100"/>
        <end position="393"/>
    </location>
</feature>
<feature type="active site" description="Charge relay system" evidence="10">
    <location>
        <position position="344"/>
    </location>
</feature>
<keyword evidence="4 10" id="KW-0645">Protease</keyword>
<evidence type="ECO:0000256" key="10">
    <source>
        <dbReference type="PROSITE-ProRule" id="PRU01240"/>
    </source>
</evidence>
<dbReference type="Gene3D" id="3.40.50.200">
    <property type="entry name" value="Peptidase S8/S53 domain"/>
    <property type="match status" value="1"/>
</dbReference>
<keyword evidence="6 10" id="KW-0378">Hydrolase</keyword>
<evidence type="ECO:0000256" key="8">
    <source>
        <dbReference type="ARBA" id="ARBA00022989"/>
    </source>
</evidence>
<feature type="region of interest" description="Disordered" evidence="12">
    <location>
        <begin position="30"/>
        <end position="82"/>
    </location>
</feature>
<feature type="signal peptide" evidence="14">
    <location>
        <begin position="1"/>
        <end position="28"/>
    </location>
</feature>
<evidence type="ECO:0000256" key="13">
    <source>
        <dbReference type="SAM" id="Phobius"/>
    </source>
</evidence>
<evidence type="ECO:0000256" key="7">
    <source>
        <dbReference type="ARBA" id="ARBA00022825"/>
    </source>
</evidence>
<sequence>MRRTRRTAALTGVAAVLLTLVPALPAQAQQPVATPGPVRDDPFPKPPAAGALPQNKTGPDKNYTPKKQCLQSNSGGGTVIPRPWGQMELQVESLWRFATGADIKVAVIDTGVNPHPRFGNRLQGGGDYVEGNRSGAYDCNGHGTLVAGIIAADRGNDLEGFKGVAPDAKILAIRQTDPYFADDATKSTAGNSLTLGQAIRRAADDDAVKVINISESICAPKGNLADQSGVRAAVQYAFKEKDKVIVVAAGNTDGSENATVCKENNEPGKARTVVSPAYMDDEVLTVGAIQRGGGRASFSIGGPWVDIAGPGTDIVSLDPGQGGTGLANRVPDSSGRPVVIQGTSFAAPYVAGVAALVRERFPKLSAKQVMDRLTKTAQHPAGGDGRDFYLGYGMVDPMAALTAVLPEEAGVQPAAPVRTAMPLNPPLVKDWTPTAVAVIGAGGGLGLLLITLFVVRTSQRDRRRAHADEALKPLV</sequence>
<reference evidence="16 17" key="1">
    <citation type="submission" date="2021-03" db="EMBL/GenBank/DDBJ databases">
        <title>Sequencing the genomes of 1000 actinobacteria strains.</title>
        <authorList>
            <person name="Klenk H.-P."/>
        </authorList>
    </citation>
    <scope>NUCLEOTIDE SEQUENCE [LARGE SCALE GENOMIC DNA]</scope>
    <source>
        <strain evidence="16 17">DSM 44580</strain>
    </source>
</reference>
<feature type="active site" description="Charge relay system" evidence="10">
    <location>
        <position position="142"/>
    </location>
</feature>
<evidence type="ECO:0000313" key="17">
    <source>
        <dbReference type="Proteomes" id="UP001519363"/>
    </source>
</evidence>
<dbReference type="PRINTS" id="PR00723">
    <property type="entry name" value="SUBTILISIN"/>
</dbReference>
<evidence type="ECO:0000313" key="16">
    <source>
        <dbReference type="EMBL" id="MBP2476182.1"/>
    </source>
</evidence>
<accession>A0ABS5AHY4</accession>
<evidence type="ECO:0000256" key="2">
    <source>
        <dbReference type="ARBA" id="ARBA00011073"/>
    </source>
</evidence>
<protein>
    <submittedName>
        <fullName evidence="16">Membrane-anchored mycosin MYCP</fullName>
        <ecNumber evidence="16">3.4.21.-</ecNumber>
    </submittedName>
</protein>
<comment type="caution">
    <text evidence="16">The sequence shown here is derived from an EMBL/GenBank/DDBJ whole genome shotgun (WGS) entry which is preliminary data.</text>
</comment>
<feature type="active site" description="Charge relay system" evidence="10">
    <location>
        <position position="109"/>
    </location>
</feature>
<dbReference type="NCBIfam" id="TIGR03921">
    <property type="entry name" value="T7SS_mycosin"/>
    <property type="match status" value="1"/>
</dbReference>
<evidence type="ECO:0000256" key="3">
    <source>
        <dbReference type="ARBA" id="ARBA00022475"/>
    </source>
</evidence>
<keyword evidence="3" id="KW-1003">Cell membrane</keyword>
<dbReference type="GO" id="GO:0016787">
    <property type="term" value="F:hydrolase activity"/>
    <property type="evidence" value="ECO:0007669"/>
    <property type="project" value="UniProtKB-KW"/>
</dbReference>
<gene>
    <name evidence="16" type="ORF">JOF53_005054</name>
</gene>
<dbReference type="EMBL" id="JAGIOO010000001">
    <property type="protein sequence ID" value="MBP2476182.1"/>
    <property type="molecule type" value="Genomic_DNA"/>
</dbReference>
<dbReference type="PANTHER" id="PTHR43806">
    <property type="entry name" value="PEPTIDASE S8"/>
    <property type="match status" value="1"/>
</dbReference>
<comment type="subcellular location">
    <subcellularLocation>
        <location evidence="1">Cell membrane</location>
        <topology evidence="1">Single-pass membrane protein</topology>
    </subcellularLocation>
</comment>
<evidence type="ECO:0000256" key="4">
    <source>
        <dbReference type="ARBA" id="ARBA00022670"/>
    </source>
</evidence>
<dbReference type="InterPro" id="IPR022398">
    <property type="entry name" value="Peptidase_S8_His-AS"/>
</dbReference>
<evidence type="ECO:0000259" key="15">
    <source>
        <dbReference type="Pfam" id="PF00082"/>
    </source>
</evidence>
<dbReference type="InterPro" id="IPR023828">
    <property type="entry name" value="Peptidase_S8_Ser-AS"/>
</dbReference>
<feature type="chain" id="PRO_5045284876" evidence="14">
    <location>
        <begin position="29"/>
        <end position="475"/>
    </location>
</feature>
<evidence type="ECO:0000256" key="1">
    <source>
        <dbReference type="ARBA" id="ARBA00004162"/>
    </source>
</evidence>
<keyword evidence="5 13" id="KW-0812">Transmembrane</keyword>
<evidence type="ECO:0000256" key="9">
    <source>
        <dbReference type="ARBA" id="ARBA00023136"/>
    </source>
</evidence>
<dbReference type="SUPFAM" id="SSF52743">
    <property type="entry name" value="Subtilisin-like"/>
    <property type="match status" value="1"/>
</dbReference>
<dbReference type="PROSITE" id="PS51892">
    <property type="entry name" value="SUBTILASE"/>
    <property type="match status" value="1"/>
</dbReference>
<evidence type="ECO:0000256" key="12">
    <source>
        <dbReference type="SAM" id="MobiDB-lite"/>
    </source>
</evidence>
<keyword evidence="7 10" id="KW-0720">Serine protease</keyword>
<comment type="similarity">
    <text evidence="2 10 11">Belongs to the peptidase S8 family.</text>
</comment>
<dbReference type="Pfam" id="PF00082">
    <property type="entry name" value="Peptidase_S8"/>
    <property type="match status" value="1"/>
</dbReference>
<dbReference type="EC" id="3.4.21.-" evidence="16"/>
<dbReference type="InterPro" id="IPR015500">
    <property type="entry name" value="Peptidase_S8_subtilisin-rel"/>
</dbReference>